<dbReference type="EMBL" id="CM000160">
    <property type="protein sequence ID" value="EDW99175.2"/>
    <property type="molecule type" value="Genomic_DNA"/>
</dbReference>
<keyword evidence="1" id="KW-0732">Signal</keyword>
<organism evidence="2 3">
    <name type="scientific">Drosophila yakuba</name>
    <name type="common">Fruit fly</name>
    <dbReference type="NCBI Taxonomy" id="7245"/>
    <lineage>
        <taxon>Eukaryota</taxon>
        <taxon>Metazoa</taxon>
        <taxon>Ecdysozoa</taxon>
        <taxon>Arthropoda</taxon>
        <taxon>Hexapoda</taxon>
        <taxon>Insecta</taxon>
        <taxon>Pterygota</taxon>
        <taxon>Neoptera</taxon>
        <taxon>Endopterygota</taxon>
        <taxon>Diptera</taxon>
        <taxon>Brachycera</taxon>
        <taxon>Muscomorpha</taxon>
        <taxon>Ephydroidea</taxon>
        <taxon>Drosophilidae</taxon>
        <taxon>Drosophila</taxon>
        <taxon>Sophophora</taxon>
    </lineage>
</organism>
<dbReference type="KEGG" id="dya:Dyak_GE23342"/>
<feature type="signal peptide" evidence="1">
    <location>
        <begin position="1"/>
        <end position="21"/>
    </location>
</feature>
<evidence type="ECO:0000313" key="2">
    <source>
        <dbReference type="EMBL" id="EDW99175.2"/>
    </source>
</evidence>
<evidence type="ECO:0000313" key="3">
    <source>
        <dbReference type="Proteomes" id="UP000002282"/>
    </source>
</evidence>
<dbReference type="InterPro" id="IPR010512">
    <property type="entry name" value="DUF1091"/>
</dbReference>
<dbReference type="PANTHER" id="PTHR20898:SF0">
    <property type="entry name" value="DAEDALUS ON 3-RELATED"/>
    <property type="match status" value="1"/>
</dbReference>
<dbReference type="HOGENOM" id="CLU_2298659_0_0_1"/>
<dbReference type="AlphaFoldDB" id="B4PMP1"/>
<evidence type="ECO:0000256" key="1">
    <source>
        <dbReference type="SAM" id="SignalP"/>
    </source>
</evidence>
<dbReference type="PANTHER" id="PTHR20898">
    <property type="entry name" value="DAEDALUS ON 3-RELATED-RELATED"/>
    <property type="match status" value="1"/>
</dbReference>
<name>B4PMP1_DROYA</name>
<feature type="chain" id="PRO_5006459052" description="Drosophila melanogaster" evidence="1">
    <location>
        <begin position="22"/>
        <end position="197"/>
    </location>
</feature>
<dbReference type="SMART" id="SM00697">
    <property type="entry name" value="DM8"/>
    <property type="match status" value="1"/>
</dbReference>
<evidence type="ECO:0008006" key="4">
    <source>
        <dbReference type="Google" id="ProtNLM"/>
    </source>
</evidence>
<accession>B4PMP1</accession>
<dbReference type="Proteomes" id="UP000002282">
    <property type="component" value="Chromosome 3R"/>
</dbReference>
<proteinExistence type="predicted"/>
<reference evidence="2 3" key="1">
    <citation type="journal article" date="2007" name="Nature">
        <title>Evolution of genes and genomes on the Drosophila phylogeny.</title>
        <authorList>
            <consortium name="Drosophila 12 Genomes Consortium"/>
            <person name="Clark A.G."/>
            <person name="Eisen M.B."/>
            <person name="Smith D.R."/>
            <person name="Bergman C.M."/>
            <person name="Oliver B."/>
            <person name="Markow T.A."/>
            <person name="Kaufman T.C."/>
            <person name="Kellis M."/>
            <person name="Gelbart W."/>
            <person name="Iyer V.N."/>
            <person name="Pollard D.A."/>
            <person name="Sackton T.B."/>
            <person name="Larracuente A.M."/>
            <person name="Singh N.D."/>
            <person name="Abad J.P."/>
            <person name="Abt D.N."/>
            <person name="Adryan B."/>
            <person name="Aguade M."/>
            <person name="Akashi H."/>
            <person name="Anderson W.W."/>
            <person name="Aquadro C.F."/>
            <person name="Ardell D.H."/>
            <person name="Arguello R."/>
            <person name="Artieri C.G."/>
            <person name="Barbash D.A."/>
            <person name="Barker D."/>
            <person name="Barsanti P."/>
            <person name="Batterham P."/>
            <person name="Batzoglou S."/>
            <person name="Begun D."/>
            <person name="Bhutkar A."/>
            <person name="Blanco E."/>
            <person name="Bosak S.A."/>
            <person name="Bradley R.K."/>
            <person name="Brand A.D."/>
            <person name="Brent M.R."/>
            <person name="Brooks A.N."/>
            <person name="Brown R.H."/>
            <person name="Butlin R.K."/>
            <person name="Caggese C."/>
            <person name="Calvi B.R."/>
            <person name="Bernardo de Carvalho A."/>
            <person name="Caspi A."/>
            <person name="Castrezana S."/>
            <person name="Celniker S.E."/>
            <person name="Chang J.L."/>
            <person name="Chapple C."/>
            <person name="Chatterji S."/>
            <person name="Chinwalla A."/>
            <person name="Civetta A."/>
            <person name="Clifton S.W."/>
            <person name="Comeron J.M."/>
            <person name="Costello J.C."/>
            <person name="Coyne J.A."/>
            <person name="Daub J."/>
            <person name="David R.G."/>
            <person name="Delcher A.L."/>
            <person name="Delehaunty K."/>
            <person name="Do C.B."/>
            <person name="Ebling H."/>
            <person name="Edwards K."/>
            <person name="Eickbush T."/>
            <person name="Evans J.D."/>
            <person name="Filipski A."/>
            <person name="Findeiss S."/>
            <person name="Freyhult E."/>
            <person name="Fulton L."/>
            <person name="Fulton R."/>
            <person name="Garcia A.C."/>
            <person name="Gardiner A."/>
            <person name="Garfield D.A."/>
            <person name="Garvin B.E."/>
            <person name="Gibson G."/>
            <person name="Gilbert D."/>
            <person name="Gnerre S."/>
            <person name="Godfrey J."/>
            <person name="Good R."/>
            <person name="Gotea V."/>
            <person name="Gravely B."/>
            <person name="Greenberg A.J."/>
            <person name="Griffiths-Jones S."/>
            <person name="Gross S."/>
            <person name="Guigo R."/>
            <person name="Gustafson E.A."/>
            <person name="Haerty W."/>
            <person name="Hahn M.W."/>
            <person name="Halligan D.L."/>
            <person name="Halpern A.L."/>
            <person name="Halter G.M."/>
            <person name="Han M.V."/>
            <person name="Heger A."/>
            <person name="Hillier L."/>
            <person name="Hinrichs A.S."/>
            <person name="Holmes I."/>
            <person name="Hoskins R.A."/>
            <person name="Hubisz M.J."/>
            <person name="Hultmark D."/>
            <person name="Huntley M.A."/>
            <person name="Jaffe D.B."/>
            <person name="Jagadeeshan S."/>
            <person name="Jeck W.R."/>
            <person name="Johnson J."/>
            <person name="Jones C.D."/>
            <person name="Jordan W.C."/>
            <person name="Karpen G.H."/>
            <person name="Kataoka E."/>
            <person name="Keightley P.D."/>
            <person name="Kheradpour P."/>
            <person name="Kirkness E.F."/>
            <person name="Koerich L.B."/>
            <person name="Kristiansen K."/>
            <person name="Kudrna D."/>
            <person name="Kulathinal R.J."/>
            <person name="Kumar S."/>
            <person name="Kwok R."/>
            <person name="Lander E."/>
            <person name="Langley C.H."/>
            <person name="Lapoint R."/>
            <person name="Lazzaro B.P."/>
            <person name="Lee S.J."/>
            <person name="Levesque L."/>
            <person name="Li R."/>
            <person name="Lin C.F."/>
            <person name="Lin M.F."/>
            <person name="Lindblad-Toh K."/>
            <person name="Llopart A."/>
            <person name="Long M."/>
            <person name="Low L."/>
            <person name="Lozovsky E."/>
            <person name="Lu J."/>
            <person name="Luo M."/>
            <person name="Machado C.A."/>
            <person name="Makalowski W."/>
            <person name="Marzo M."/>
            <person name="Matsuda M."/>
            <person name="Matzkin L."/>
            <person name="McAllister B."/>
            <person name="McBride C.S."/>
            <person name="McKernan B."/>
            <person name="McKernan K."/>
            <person name="Mendez-Lago M."/>
            <person name="Minx P."/>
            <person name="Mollenhauer M.U."/>
            <person name="Montooth K."/>
            <person name="Mount S.M."/>
            <person name="Mu X."/>
            <person name="Myers E."/>
            <person name="Negre B."/>
            <person name="Newfeld S."/>
            <person name="Nielsen R."/>
            <person name="Noor M.A."/>
            <person name="O'Grady P."/>
            <person name="Pachter L."/>
            <person name="Papaceit M."/>
            <person name="Parisi M.J."/>
            <person name="Parisi M."/>
            <person name="Parts L."/>
            <person name="Pedersen J.S."/>
            <person name="Pesole G."/>
            <person name="Phillippy A.M."/>
            <person name="Ponting C.P."/>
            <person name="Pop M."/>
            <person name="Porcelli D."/>
            <person name="Powell J.R."/>
            <person name="Prohaska S."/>
            <person name="Pruitt K."/>
            <person name="Puig M."/>
            <person name="Quesneville H."/>
            <person name="Ram K.R."/>
            <person name="Rand D."/>
            <person name="Rasmussen M.D."/>
            <person name="Reed L.K."/>
            <person name="Reenan R."/>
            <person name="Reily A."/>
            <person name="Remington K.A."/>
            <person name="Rieger T.T."/>
            <person name="Ritchie M.G."/>
            <person name="Robin C."/>
            <person name="Rogers Y.H."/>
            <person name="Rohde C."/>
            <person name="Rozas J."/>
            <person name="Rubenfield M.J."/>
            <person name="Ruiz A."/>
            <person name="Russo S."/>
            <person name="Salzberg S.L."/>
            <person name="Sanchez-Gracia A."/>
            <person name="Saranga D.J."/>
            <person name="Sato H."/>
            <person name="Schaeffer S.W."/>
            <person name="Schatz M.C."/>
            <person name="Schlenke T."/>
            <person name="Schwartz R."/>
            <person name="Segarra C."/>
            <person name="Singh R.S."/>
            <person name="Sirot L."/>
            <person name="Sirota M."/>
            <person name="Sisneros N.B."/>
            <person name="Smith C.D."/>
            <person name="Smith T.F."/>
            <person name="Spieth J."/>
            <person name="Stage D.E."/>
            <person name="Stark A."/>
            <person name="Stephan W."/>
            <person name="Strausberg R.L."/>
            <person name="Strempel S."/>
            <person name="Sturgill D."/>
            <person name="Sutton G."/>
            <person name="Sutton G.G."/>
            <person name="Tao W."/>
            <person name="Teichmann S."/>
            <person name="Tobari Y.N."/>
            <person name="Tomimura Y."/>
            <person name="Tsolas J.M."/>
            <person name="Valente V.L."/>
            <person name="Venter E."/>
            <person name="Venter J.C."/>
            <person name="Vicario S."/>
            <person name="Vieira F.G."/>
            <person name="Vilella A.J."/>
            <person name="Villasante A."/>
            <person name="Walenz B."/>
            <person name="Wang J."/>
            <person name="Wasserman M."/>
            <person name="Watts T."/>
            <person name="Wilson D."/>
            <person name="Wilson R.K."/>
            <person name="Wing R.A."/>
            <person name="Wolfner M.F."/>
            <person name="Wong A."/>
            <person name="Wong G.K."/>
            <person name="Wu C.I."/>
            <person name="Wu G."/>
            <person name="Yamamoto D."/>
            <person name="Yang H.P."/>
            <person name="Yang S.P."/>
            <person name="Yorke J.A."/>
            <person name="Yoshida K."/>
            <person name="Zdobnov E."/>
            <person name="Zhang P."/>
            <person name="Zhang Y."/>
            <person name="Zimin A.V."/>
            <person name="Baldwin J."/>
            <person name="Abdouelleil A."/>
            <person name="Abdulkadir J."/>
            <person name="Abebe A."/>
            <person name="Abera B."/>
            <person name="Abreu J."/>
            <person name="Acer S.C."/>
            <person name="Aftuck L."/>
            <person name="Alexander A."/>
            <person name="An P."/>
            <person name="Anderson E."/>
            <person name="Anderson S."/>
            <person name="Arachi H."/>
            <person name="Azer M."/>
            <person name="Bachantsang P."/>
            <person name="Barry A."/>
            <person name="Bayul T."/>
            <person name="Berlin A."/>
            <person name="Bessette D."/>
            <person name="Bloom T."/>
            <person name="Blye J."/>
            <person name="Boguslavskiy L."/>
            <person name="Bonnet C."/>
            <person name="Boukhgalter B."/>
            <person name="Bourzgui I."/>
            <person name="Brown A."/>
            <person name="Cahill P."/>
            <person name="Channer S."/>
            <person name="Cheshatsang Y."/>
            <person name="Chuda L."/>
            <person name="Citroen M."/>
            <person name="Collymore A."/>
            <person name="Cooke P."/>
            <person name="Costello M."/>
            <person name="D'Aco K."/>
            <person name="Daza R."/>
            <person name="De Haan G."/>
            <person name="DeGray S."/>
            <person name="DeMaso C."/>
            <person name="Dhargay N."/>
            <person name="Dooley K."/>
            <person name="Dooley E."/>
            <person name="Doricent M."/>
            <person name="Dorje P."/>
            <person name="Dorjee K."/>
            <person name="Dupes A."/>
            <person name="Elong R."/>
            <person name="Falk J."/>
            <person name="Farina A."/>
            <person name="Faro S."/>
            <person name="Ferguson D."/>
            <person name="Fisher S."/>
            <person name="Foley C.D."/>
            <person name="Franke A."/>
            <person name="Friedrich D."/>
            <person name="Gadbois L."/>
            <person name="Gearin G."/>
            <person name="Gearin C.R."/>
            <person name="Giannoukos G."/>
            <person name="Goode T."/>
            <person name="Graham J."/>
            <person name="Grandbois E."/>
            <person name="Grewal S."/>
            <person name="Gyaltsen K."/>
            <person name="Hafez N."/>
            <person name="Hagos B."/>
            <person name="Hall J."/>
            <person name="Henson C."/>
            <person name="Hollinger A."/>
            <person name="Honan T."/>
            <person name="Huard M.D."/>
            <person name="Hughes L."/>
            <person name="Hurhula B."/>
            <person name="Husby M.E."/>
            <person name="Kamat A."/>
            <person name="Kanga B."/>
            <person name="Kashin S."/>
            <person name="Khazanovich D."/>
            <person name="Kisner P."/>
            <person name="Lance K."/>
            <person name="Lara M."/>
            <person name="Lee W."/>
            <person name="Lennon N."/>
            <person name="Letendre F."/>
            <person name="LeVine R."/>
            <person name="Lipovsky A."/>
            <person name="Liu X."/>
            <person name="Liu J."/>
            <person name="Liu S."/>
            <person name="Lokyitsang T."/>
            <person name="Lokyitsang Y."/>
            <person name="Lubonja R."/>
            <person name="Lui A."/>
            <person name="MacDonald P."/>
            <person name="Magnisalis V."/>
            <person name="Maru K."/>
            <person name="Matthews C."/>
            <person name="McCusker W."/>
            <person name="McDonough S."/>
            <person name="Mehta T."/>
            <person name="Meldrim J."/>
            <person name="Meneus L."/>
            <person name="Mihai O."/>
            <person name="Mihalev A."/>
            <person name="Mihova T."/>
            <person name="Mittelman R."/>
            <person name="Mlenga V."/>
            <person name="Montmayeur A."/>
            <person name="Mulrain L."/>
            <person name="Navidi A."/>
            <person name="Naylor J."/>
            <person name="Negash T."/>
            <person name="Nguyen T."/>
            <person name="Nguyen N."/>
            <person name="Nicol R."/>
            <person name="Norbu C."/>
            <person name="Norbu N."/>
            <person name="Novod N."/>
            <person name="O'Neill B."/>
            <person name="Osman S."/>
            <person name="Markiewicz E."/>
            <person name="Oyono O.L."/>
            <person name="Patti C."/>
            <person name="Phunkhang P."/>
            <person name="Pierre F."/>
            <person name="Priest M."/>
            <person name="Raghuraman S."/>
            <person name="Rege F."/>
            <person name="Reyes R."/>
            <person name="Rise C."/>
            <person name="Rogov P."/>
            <person name="Ross K."/>
            <person name="Ryan E."/>
            <person name="Settipalli S."/>
            <person name="Shea T."/>
            <person name="Sherpa N."/>
            <person name="Shi L."/>
            <person name="Shih D."/>
            <person name="Sparrow T."/>
            <person name="Spaulding J."/>
            <person name="Stalker J."/>
            <person name="Stange-Thomann N."/>
            <person name="Stavropoulos S."/>
            <person name="Stone C."/>
            <person name="Strader C."/>
            <person name="Tesfaye S."/>
            <person name="Thomson T."/>
            <person name="Thoulutsang Y."/>
            <person name="Thoulutsang D."/>
            <person name="Topham K."/>
            <person name="Topping I."/>
            <person name="Tsamla T."/>
            <person name="Vassiliev H."/>
            <person name="Vo A."/>
            <person name="Wangchuk T."/>
            <person name="Wangdi T."/>
            <person name="Weiand M."/>
            <person name="Wilkinson J."/>
            <person name="Wilson A."/>
            <person name="Yadav S."/>
            <person name="Young G."/>
            <person name="Yu Q."/>
            <person name="Zembek L."/>
            <person name="Zhong D."/>
            <person name="Zimmer A."/>
            <person name="Zwirko Z."/>
            <person name="Jaffe D.B."/>
            <person name="Alvarez P."/>
            <person name="Brockman W."/>
            <person name="Butler J."/>
            <person name="Chin C."/>
            <person name="Gnerre S."/>
            <person name="Grabherr M."/>
            <person name="Kleber M."/>
            <person name="Mauceli E."/>
            <person name="MacCallum I."/>
        </authorList>
    </citation>
    <scope>NUCLEOTIDE SEQUENCE [LARGE SCALE GENOMIC DNA]</scope>
    <source>
        <strain evidence="3">Tai18E2 / Tucson 14021-0261.01</strain>
    </source>
</reference>
<reference evidence="2 3" key="2">
    <citation type="journal article" date="2007" name="PLoS Biol.">
        <title>Principles of genome evolution in the Drosophila melanogaster species group.</title>
        <authorList>
            <person name="Ranz J.M."/>
            <person name="Maurin D."/>
            <person name="Chan Y.S."/>
            <person name="von Grotthuss M."/>
            <person name="Hillier L.W."/>
            <person name="Roote J."/>
            <person name="Ashburner M."/>
            <person name="Bergman C.M."/>
        </authorList>
    </citation>
    <scope>NUCLEOTIDE SEQUENCE [LARGE SCALE GENOMIC DNA]</scope>
    <source>
        <strain evidence="3">Tai18E2 / Tucson 14021-0261.01</strain>
    </source>
</reference>
<protein>
    <recommendedName>
        <fullName evidence="4">Drosophila melanogaster</fullName>
    </recommendedName>
</protein>
<dbReference type="OrthoDB" id="7789165at2759"/>
<keyword evidence="3" id="KW-1185">Reference proteome</keyword>
<gene>
    <name evidence="2" type="primary">Dyak\GE23342</name>
    <name evidence="2" type="synonym">dyak_GLEANR_7137</name>
    <name evidence="2" type="synonym">GE23342</name>
    <name evidence="2" type="ORF">Dyak_GE23342</name>
</gene>
<dbReference type="Pfam" id="PF06477">
    <property type="entry name" value="DUF1091"/>
    <property type="match status" value="1"/>
</dbReference>
<sequence length="197" mass="22957">MGIHKCGLLVLFALSYSVVQVRDLSLGKIQINLGLPQISSKFEFTNIRCNSLDKQYSDFEHCLIKSINRSYKYVTIRVKLFKTPLTKVKGRILKRFDGYNGYRPFMVNMTVDACRFLENMNSNPIANYLYGFVKLYTNMNHSCPYDHDLLVDKLPIQFVNYQVTKVLPFPEGDYVYETHWFAYDIKRAVVKVYGTIS</sequence>